<feature type="signal peptide" evidence="1">
    <location>
        <begin position="1"/>
        <end position="24"/>
    </location>
</feature>
<evidence type="ECO:0008006" key="4">
    <source>
        <dbReference type="Google" id="ProtNLM"/>
    </source>
</evidence>
<proteinExistence type="predicted"/>
<dbReference type="Pfam" id="PF01663">
    <property type="entry name" value="Phosphodiest"/>
    <property type="match status" value="1"/>
</dbReference>
<keyword evidence="3" id="KW-1185">Reference proteome</keyword>
<dbReference type="Proteomes" id="UP000286806">
    <property type="component" value="Unassembled WGS sequence"/>
</dbReference>
<dbReference type="AlphaFoldDB" id="A0A401JHL1"/>
<dbReference type="RefSeq" id="WP_124706181.1">
    <property type="nucleotide sequence ID" value="NZ_BGOW01000041.1"/>
</dbReference>
<dbReference type="InterPro" id="IPR017850">
    <property type="entry name" value="Alkaline_phosphatase_core_sf"/>
</dbReference>
<dbReference type="SUPFAM" id="SSF53649">
    <property type="entry name" value="Alkaline phosphatase-like"/>
    <property type="match status" value="1"/>
</dbReference>
<reference evidence="2 3" key="1">
    <citation type="journal article" date="2019" name="Front. Microbiol.">
        <title>Genomes of Neutrophilic Sulfur-Oxidizing Chemolithoautotrophs Representing 9 Proteobacterial Species From 8 Genera.</title>
        <authorList>
            <person name="Watanabe T."/>
            <person name="Kojima H."/>
            <person name="Umezawa K."/>
            <person name="Hori C."/>
            <person name="Takasuka T.E."/>
            <person name="Kato Y."/>
            <person name="Fukui M."/>
        </authorList>
    </citation>
    <scope>NUCLEOTIDE SEQUENCE [LARGE SCALE GENOMIC DNA]</scope>
    <source>
        <strain evidence="2 3">TTN</strain>
    </source>
</reference>
<evidence type="ECO:0000256" key="1">
    <source>
        <dbReference type="SAM" id="SignalP"/>
    </source>
</evidence>
<organism evidence="2 3">
    <name type="scientific">Sulfuriferula multivorans</name>
    <dbReference type="NCBI Taxonomy" id="1559896"/>
    <lineage>
        <taxon>Bacteria</taxon>
        <taxon>Pseudomonadati</taxon>
        <taxon>Pseudomonadota</taxon>
        <taxon>Betaproteobacteria</taxon>
        <taxon>Nitrosomonadales</taxon>
        <taxon>Sulfuricellaceae</taxon>
        <taxon>Sulfuriferula</taxon>
    </lineage>
</organism>
<evidence type="ECO:0000313" key="2">
    <source>
        <dbReference type="EMBL" id="GBL47423.1"/>
    </source>
</evidence>
<evidence type="ECO:0000313" key="3">
    <source>
        <dbReference type="Proteomes" id="UP000286806"/>
    </source>
</evidence>
<dbReference type="GO" id="GO:0016787">
    <property type="term" value="F:hydrolase activity"/>
    <property type="evidence" value="ECO:0007669"/>
    <property type="project" value="UniProtKB-ARBA"/>
</dbReference>
<dbReference type="PANTHER" id="PTHR10151">
    <property type="entry name" value="ECTONUCLEOTIDE PYROPHOSPHATASE/PHOSPHODIESTERASE"/>
    <property type="match status" value="1"/>
</dbReference>
<dbReference type="Gene3D" id="3.40.720.10">
    <property type="entry name" value="Alkaline Phosphatase, subunit A"/>
    <property type="match status" value="1"/>
</dbReference>
<name>A0A401JHL1_9PROT</name>
<gene>
    <name evidence="2" type="ORF">SFMTTN_3262</name>
</gene>
<accession>A0A401JHL1</accession>
<dbReference type="PANTHER" id="PTHR10151:SF120">
    <property type="entry name" value="BIS(5'-ADENOSYL)-TRIPHOSPHATASE"/>
    <property type="match status" value="1"/>
</dbReference>
<dbReference type="InterPro" id="IPR002591">
    <property type="entry name" value="Phosphodiest/P_Trfase"/>
</dbReference>
<sequence>MKPNALSVLAAAVLTTLSVAQVQANQATPIQHVLMISVDGLHALDLQNFSASHPHSAMAQLARTGIEYTQAQTVSPADSFPGLLALTTGGTPAVTGVYYDETYDRSLSPPGSNCSRIGTSVIYDESMDGPGAKAGKPALKSSLLPLDPNGCKPVYPHSYLRVNTVFEIIRQAGGHTAWIDKHPVYEILNGPSGQGVEDLYTPEIGSNFEGLEDKHGDKITASIKRTERYDQAKVGALINEIDGFRHDGKTVAPVPMMFGLNLQAVNVGQKLAGYTDAQGHPTPQLEAALVHSDMLIGEIVAALREKNLLDSTLFIVTAKHGNGPIDPKAIRHVDKKEIAQTIEHAVPGTVAQITPDQGALIWLKDTRKTALVAQALEHNRKQLGIRRVLYGATLALRFPSPERDSRTPDLIIIPQRGVIYAKTGDKKKAEHGGFVTDDTNVALLISNPHLQHAGVVIQAPVSTTQVAPTLLASLGLSPIALEAVKKHGTPVLPGEDW</sequence>
<protein>
    <recommendedName>
        <fullName evidence="4">Alkaline phosphatase family protein</fullName>
    </recommendedName>
</protein>
<dbReference type="OrthoDB" id="9760224at2"/>
<feature type="chain" id="PRO_5019404092" description="Alkaline phosphatase family protein" evidence="1">
    <location>
        <begin position="25"/>
        <end position="497"/>
    </location>
</feature>
<comment type="caution">
    <text evidence="2">The sequence shown here is derived from an EMBL/GenBank/DDBJ whole genome shotgun (WGS) entry which is preliminary data.</text>
</comment>
<keyword evidence="1" id="KW-0732">Signal</keyword>
<dbReference type="EMBL" id="BGOW01000041">
    <property type="protein sequence ID" value="GBL47423.1"/>
    <property type="molecule type" value="Genomic_DNA"/>
</dbReference>